<comment type="caution">
    <text evidence="5">The sequence shown here is derived from an EMBL/GenBank/DDBJ whole genome shotgun (WGS) entry which is preliminary data.</text>
</comment>
<reference evidence="5" key="1">
    <citation type="journal article" date="2021" name="Proc. Natl. Acad. Sci. U.S.A.">
        <title>Three genomes in the algal genus Volvox reveal the fate of a haploid sex-determining region after a transition to homothallism.</title>
        <authorList>
            <person name="Yamamoto K."/>
            <person name="Hamaji T."/>
            <person name="Kawai-Toyooka H."/>
            <person name="Matsuzaki R."/>
            <person name="Takahashi F."/>
            <person name="Nishimura Y."/>
            <person name="Kawachi M."/>
            <person name="Noguchi H."/>
            <person name="Minakuchi Y."/>
            <person name="Umen J.G."/>
            <person name="Toyoda A."/>
            <person name="Nozaki H."/>
        </authorList>
    </citation>
    <scope>NUCLEOTIDE SEQUENCE</scope>
    <source>
        <strain evidence="5">NIES-3785</strain>
        <strain evidence="4">NIES-3786</strain>
    </source>
</reference>
<dbReference type="EMBL" id="BNCQ01000040">
    <property type="protein sequence ID" value="GIM11776.1"/>
    <property type="molecule type" value="Genomic_DNA"/>
</dbReference>
<feature type="compositionally biased region" description="Polar residues" evidence="3">
    <location>
        <begin position="155"/>
        <end position="169"/>
    </location>
</feature>
<organism evidence="5 6">
    <name type="scientific">Volvox reticuliferus</name>
    <dbReference type="NCBI Taxonomy" id="1737510"/>
    <lineage>
        <taxon>Eukaryota</taxon>
        <taxon>Viridiplantae</taxon>
        <taxon>Chlorophyta</taxon>
        <taxon>core chlorophytes</taxon>
        <taxon>Chlorophyceae</taxon>
        <taxon>CS clade</taxon>
        <taxon>Chlamydomonadales</taxon>
        <taxon>Volvocaceae</taxon>
        <taxon>Volvox</taxon>
    </lineage>
</organism>
<feature type="region of interest" description="Disordered" evidence="3">
    <location>
        <begin position="150"/>
        <end position="170"/>
    </location>
</feature>
<dbReference type="GO" id="GO:0000290">
    <property type="term" value="P:deadenylation-dependent decapping of nuclear-transcribed mRNA"/>
    <property type="evidence" value="ECO:0007669"/>
    <property type="project" value="InterPro"/>
</dbReference>
<dbReference type="PANTHER" id="PTHR21551">
    <property type="entry name" value="TOPOISOMERASE II-ASSOCIATED PROTEIN PAT1"/>
    <property type="match status" value="1"/>
</dbReference>
<dbReference type="GO" id="GO:0033962">
    <property type="term" value="P:P-body assembly"/>
    <property type="evidence" value="ECO:0007669"/>
    <property type="project" value="TreeGrafter"/>
</dbReference>
<evidence type="ECO:0000256" key="3">
    <source>
        <dbReference type="SAM" id="MobiDB-lite"/>
    </source>
</evidence>
<comment type="subcellular location">
    <subcellularLocation>
        <location evidence="1">Cytoplasm</location>
        <location evidence="1">P-body</location>
    </subcellularLocation>
</comment>
<dbReference type="OrthoDB" id="74835at2759"/>
<evidence type="ECO:0000256" key="1">
    <source>
        <dbReference type="ARBA" id="ARBA00004201"/>
    </source>
</evidence>
<sequence>MKSQRKGATFLGLPDRFVAVEIENEAPPAFDAAQYSFFGDLSAADSALEGALEDGLEAPPPEEGISSQDYGLHGNDEDNFALEEEEDLSVTSIFRYQLGLGPAKSPTKRVDPDDDGGLDALLTDPLSVARKQLRDDEDYEHRNLPSELFPEAVPNSVTPKSQPRFSSTPRPYRLFDSHGSTLGAAEPNDGMVPVARATVGIPPEPQRALQPPQPTPAGDTSGSVLLQILKRPSQTPVKAMTLEELEARMFGNVEGTAAAATPWAPSAPMSIADAVRVHMSSGAIGLDALSAAGPNEQQSTAMLSRPLPGMPIGNIGARDATPQGSRMPVAMASSAPSPGLFHPQLQMPAPAPPVGPIGLGPQPPQGVLTPPHHHNPLQSAATAHGPVQLPMGLSQVPLGTLGGGMYPPPSPVGAGHLGAGPHTPNFMYNGNGLLPPPPPSHHHHAPSPSMPPSSMPLQMYASGAAYPPRGPVPPYGPTSMVVGSPQPYMFDSYMMRPIGGKPGTPGSMHGLQPRIGSFGYGSPALGPGAGQGQQQQQPQPGPQRPFMLAGQSQQLLGSGALRPPLGPGAPGPRMTRQANTLQTVPDLGSQIARMNGGLGASGAGPIALAAAAAAAGRTGPAASGPSGRLGGKWMRLEDVEYVVRSMLHTVANGVPYVEDYYYQAFVHKHVSQVSRHQLSPGAFPMAAPFVPESLRELSEDQMSMIRLDPSARAKFVEGLQGLGKIVLSNIRTPKVLMDLSDRGVKSADSRACTSAAAEGDASTDVAKGTDQFGRSARPLEQEPLLAARIMVEDCMNLLLDVDDIDRLANHLAAMAQAKQRASALPLLPMPGTPTAASAMAAAPTAASYSPSSAAAPPLRQLRQRRELLLAGINGAFRLPNFPRDPASSDVGAKSSVDSDAMGLEQRTSLSIGDGVLVRILALSKGRGVVARALLAIAPPASLVLAGAAKPAPRPLRQTRSSGAGSEQTQGSDTPTPPAERADMQQLEGAHTAGGADDGMGSSLLGADAPSPYSLLWGTLRNAWIIFDSSLQQGVEAAAERASLEATSRLAVALREALLRLPTPRDVVDAAAAFNVGCQLHVEAICQGNEAMAGSMEATLLPLAQTRTVEPPASASAGPSVAPAPAAWLGEALAALVTRASQLGLAMEPPAAAKTGSKEGLDNVRAVAAEWRREYGLLQERLSRHLFTLRDIYLMAASSANAEALAVVRSLSCRLLVNAMLQHASVEQAQELKTVLATLTA</sequence>
<dbReference type="GO" id="GO:0000932">
    <property type="term" value="C:P-body"/>
    <property type="evidence" value="ECO:0007669"/>
    <property type="project" value="UniProtKB-SubCell"/>
</dbReference>
<feature type="region of interest" description="Disordered" evidence="3">
    <location>
        <begin position="500"/>
        <end position="547"/>
    </location>
</feature>
<evidence type="ECO:0000313" key="4">
    <source>
        <dbReference type="EMBL" id="GIL75684.1"/>
    </source>
</evidence>
<feature type="region of interest" description="Disordered" evidence="3">
    <location>
        <begin position="557"/>
        <end position="576"/>
    </location>
</feature>
<evidence type="ECO:0000313" key="7">
    <source>
        <dbReference type="Proteomes" id="UP000747110"/>
    </source>
</evidence>
<dbReference type="Proteomes" id="UP000722791">
    <property type="component" value="Unassembled WGS sequence"/>
</dbReference>
<keyword evidence="7" id="KW-1185">Reference proteome</keyword>
<dbReference type="InterPro" id="IPR039900">
    <property type="entry name" value="Pat1-like"/>
</dbReference>
<gene>
    <name evidence="4" type="ORF">Vretifemale_5438</name>
    <name evidence="5" type="ORF">Vretimale_15247</name>
</gene>
<dbReference type="AlphaFoldDB" id="A0A8J4LW41"/>
<feature type="region of interest" description="Disordered" evidence="3">
    <location>
        <begin position="948"/>
        <end position="979"/>
    </location>
</feature>
<feature type="compositionally biased region" description="Polar residues" evidence="3">
    <location>
        <begin position="957"/>
        <end position="973"/>
    </location>
</feature>
<name>A0A8J4LW41_9CHLO</name>
<feature type="region of interest" description="Disordered" evidence="3">
    <location>
        <begin position="50"/>
        <end position="73"/>
    </location>
</feature>
<dbReference type="PANTHER" id="PTHR21551:SF0">
    <property type="entry name" value="PROTEIN ASSOCIATED WITH TOPO II RELATED-1, ISOFORM A"/>
    <property type="match status" value="1"/>
</dbReference>
<evidence type="ECO:0000313" key="6">
    <source>
        <dbReference type="Proteomes" id="UP000722791"/>
    </source>
</evidence>
<proteinExistence type="predicted"/>
<protein>
    <submittedName>
        <fullName evidence="5">Uncharacterized protein</fullName>
    </submittedName>
</protein>
<keyword evidence="2" id="KW-0963">Cytoplasm</keyword>
<evidence type="ECO:0000313" key="5">
    <source>
        <dbReference type="EMBL" id="GIM11776.1"/>
    </source>
</evidence>
<dbReference type="EMBL" id="BNCP01000007">
    <property type="protein sequence ID" value="GIL75684.1"/>
    <property type="molecule type" value="Genomic_DNA"/>
</dbReference>
<feature type="region of interest" description="Disordered" evidence="3">
    <location>
        <begin position="423"/>
        <end position="456"/>
    </location>
</feature>
<dbReference type="GO" id="GO:0003723">
    <property type="term" value="F:RNA binding"/>
    <property type="evidence" value="ECO:0007669"/>
    <property type="project" value="TreeGrafter"/>
</dbReference>
<evidence type="ECO:0000256" key="2">
    <source>
        <dbReference type="ARBA" id="ARBA00022490"/>
    </source>
</evidence>
<feature type="region of interest" description="Disordered" evidence="3">
    <location>
        <begin position="755"/>
        <end position="775"/>
    </location>
</feature>
<accession>A0A8J4LW41</accession>
<dbReference type="Proteomes" id="UP000747110">
    <property type="component" value="Unassembled WGS sequence"/>
</dbReference>